<feature type="domain" description="BFN" evidence="1">
    <location>
        <begin position="3"/>
        <end position="135"/>
    </location>
</feature>
<organism evidence="2">
    <name type="scientific">Candidatus Methanogaster sp. ANME-2c ERB4</name>
    <dbReference type="NCBI Taxonomy" id="2759911"/>
    <lineage>
        <taxon>Archaea</taxon>
        <taxon>Methanobacteriati</taxon>
        <taxon>Methanobacteriota</taxon>
        <taxon>Stenosarchaea group</taxon>
        <taxon>Methanomicrobia</taxon>
        <taxon>Methanosarcinales</taxon>
        <taxon>ANME-2 cluster</taxon>
        <taxon>Candidatus Methanogasteraceae</taxon>
        <taxon>Candidatus Methanogaster</taxon>
    </lineage>
</organism>
<evidence type="ECO:0000313" key="2">
    <source>
        <dbReference type="EMBL" id="QNO45820.1"/>
    </source>
</evidence>
<dbReference type="PANTHER" id="PTHR15160:SF1">
    <property type="entry name" value="VON HIPPEL-LINDAU DISEASE TUMOR SUPPRESSOR"/>
    <property type="match status" value="1"/>
</dbReference>
<dbReference type="InterPro" id="IPR003729">
    <property type="entry name" value="Bi_nuclease_dom"/>
</dbReference>
<dbReference type="PROSITE" id="PS51658">
    <property type="entry name" value="BFN"/>
    <property type="match status" value="1"/>
</dbReference>
<protein>
    <recommendedName>
        <fullName evidence="1">BFN domain-containing protein</fullName>
    </recommendedName>
</protein>
<dbReference type="Gene3D" id="3.10.690.10">
    <property type="entry name" value="Bifunctional nuclease domain"/>
    <property type="match status" value="1"/>
</dbReference>
<reference evidence="2" key="1">
    <citation type="submission" date="2020-06" db="EMBL/GenBank/DDBJ databases">
        <title>Unique genomic features of the anaerobic methanotrophic archaea.</title>
        <authorList>
            <person name="Chadwick G.L."/>
            <person name="Skennerton C.T."/>
            <person name="Laso-Perez R."/>
            <person name="Leu A.O."/>
            <person name="Speth D.R."/>
            <person name="Yu H."/>
            <person name="Morgan-Lang C."/>
            <person name="Hatzenpichler R."/>
            <person name="Goudeau D."/>
            <person name="Malmstrom R."/>
            <person name="Brazelton W.J."/>
            <person name="Woyke T."/>
            <person name="Hallam S.J."/>
            <person name="Tyson G.W."/>
            <person name="Wegener G."/>
            <person name="Boetius A."/>
            <person name="Orphan V."/>
        </authorList>
    </citation>
    <scope>NUCLEOTIDE SEQUENCE</scope>
</reference>
<dbReference type="PANTHER" id="PTHR15160">
    <property type="entry name" value="VON HIPPEL-LINDAU PROTEIN"/>
    <property type="match status" value="1"/>
</dbReference>
<dbReference type="AlphaFoldDB" id="A0A7G9YCT6"/>
<proteinExistence type="predicted"/>
<sequence length="152" mass="16561">MENITTTIKGVYMVGSPKQVSPVVLLADDNGHIMPIFVGHAEAMSIHIALNKEMAPRPMTHDLMVSLLKELGGTVAHVLIDDLDEGTFYARLVVDTQDLQKELDARPSDCIAIAVRTGSPIQVRKALFDQTAIDSSELEGISSLDEFITKDT</sequence>
<dbReference type="GO" id="GO:0004518">
    <property type="term" value="F:nuclease activity"/>
    <property type="evidence" value="ECO:0007669"/>
    <property type="project" value="InterPro"/>
</dbReference>
<dbReference type="Pfam" id="PF02577">
    <property type="entry name" value="BFN_dom"/>
    <property type="match status" value="1"/>
</dbReference>
<evidence type="ECO:0000259" key="1">
    <source>
        <dbReference type="PROSITE" id="PS51658"/>
    </source>
</evidence>
<dbReference type="EMBL" id="MT631154">
    <property type="protein sequence ID" value="QNO45820.1"/>
    <property type="molecule type" value="Genomic_DNA"/>
</dbReference>
<accession>A0A7G9YCT6</accession>
<dbReference type="SUPFAM" id="SSF103256">
    <property type="entry name" value="Hypothetical protein TM0160"/>
    <property type="match status" value="1"/>
</dbReference>
<name>A0A7G9YCT6_9EURY</name>
<gene>
    <name evidence="2" type="ORF">OLDMCBNC_00026</name>
</gene>
<dbReference type="InterPro" id="IPR036104">
    <property type="entry name" value="BFN_sf"/>
</dbReference>